<organism evidence="2 3">
    <name type="scientific">Gossypium arboreum</name>
    <name type="common">Tree cotton</name>
    <name type="synonym">Gossypium nanking</name>
    <dbReference type="NCBI Taxonomy" id="29729"/>
    <lineage>
        <taxon>Eukaryota</taxon>
        <taxon>Viridiplantae</taxon>
        <taxon>Streptophyta</taxon>
        <taxon>Embryophyta</taxon>
        <taxon>Tracheophyta</taxon>
        <taxon>Spermatophyta</taxon>
        <taxon>Magnoliopsida</taxon>
        <taxon>eudicotyledons</taxon>
        <taxon>Gunneridae</taxon>
        <taxon>Pentapetalae</taxon>
        <taxon>rosids</taxon>
        <taxon>malvids</taxon>
        <taxon>Malvales</taxon>
        <taxon>Malvaceae</taxon>
        <taxon>Malvoideae</taxon>
        <taxon>Gossypium</taxon>
    </lineage>
</organism>
<evidence type="ECO:0000313" key="3">
    <source>
        <dbReference type="Proteomes" id="UP001358586"/>
    </source>
</evidence>
<accession>A0ABR0QT99</accession>
<proteinExistence type="predicted"/>
<comment type="caution">
    <text evidence="2">The sequence shown here is derived from an EMBL/GenBank/DDBJ whole genome shotgun (WGS) entry which is preliminary data.</text>
</comment>
<dbReference type="Proteomes" id="UP001358586">
    <property type="component" value="Chromosome 2"/>
</dbReference>
<feature type="compositionally biased region" description="Polar residues" evidence="1">
    <location>
        <begin position="254"/>
        <end position="265"/>
    </location>
</feature>
<evidence type="ECO:0000313" key="2">
    <source>
        <dbReference type="EMBL" id="KAK5842108.1"/>
    </source>
</evidence>
<sequence>MMLEYQTQIFKNFGGLVLKPWGINPDYPFIHPIRFEFVEQPNELKWFLWYLTHLYHIAIQFNTIDLLYYLKKAIRGNIEPEHQNFFTFLSWFHPLPQWLQIIEQYCNQSRGTYGSYIIIIFYKPQYFVKCGKATQLNSFPSSWVHKTLEDEVFKDKTQYRDLQKFLCQLNRTVPIEIWPPPDIDAPWDTWPQSYTPYHLEVLDALREYRKNIPDPTEWSQDYPWQYSQINLEKMELNDEKDEEEMMCNSEDSLDSAQLPHSNANS</sequence>
<reference evidence="2 3" key="1">
    <citation type="submission" date="2023-03" db="EMBL/GenBank/DDBJ databases">
        <title>WGS of Gossypium arboreum.</title>
        <authorList>
            <person name="Yu D."/>
        </authorList>
    </citation>
    <scope>NUCLEOTIDE SEQUENCE [LARGE SCALE GENOMIC DNA]</scope>
    <source>
        <tissue evidence="2">Leaf</tissue>
    </source>
</reference>
<name>A0ABR0QT99_GOSAR</name>
<feature type="region of interest" description="Disordered" evidence="1">
    <location>
        <begin position="236"/>
        <end position="265"/>
    </location>
</feature>
<dbReference type="EMBL" id="JARKNE010000002">
    <property type="protein sequence ID" value="KAK5842108.1"/>
    <property type="molecule type" value="Genomic_DNA"/>
</dbReference>
<gene>
    <name evidence="2" type="ORF">PVK06_004437</name>
</gene>
<protein>
    <submittedName>
        <fullName evidence="2">Uncharacterized protein</fullName>
    </submittedName>
</protein>
<evidence type="ECO:0000256" key="1">
    <source>
        <dbReference type="SAM" id="MobiDB-lite"/>
    </source>
</evidence>
<keyword evidence="3" id="KW-1185">Reference proteome</keyword>